<sequence>MSGILAKRLLECILRKRKIFWESLMEELIARITSNVGIDAATAEKAVGMILAFLQKEGPADKVQQLLAAIPGAEEAVSQVKGGGFLSNLVGGVMGLGTQLMGAGLGMGEISGVAKETIRFAKEKAGDEPVDAVVGAIPGLGQFV</sequence>
<evidence type="ECO:0000313" key="2">
    <source>
        <dbReference type="Proteomes" id="UP000003678"/>
    </source>
</evidence>
<dbReference type="Proteomes" id="UP000003678">
    <property type="component" value="Unassembled WGS sequence"/>
</dbReference>
<dbReference type="AlphaFoldDB" id="C0G4V1"/>
<accession>C0G4V1</accession>
<protein>
    <recommendedName>
        <fullName evidence="3">DUF2267 domain-containing protein</fullName>
    </recommendedName>
</protein>
<evidence type="ECO:0000313" key="1">
    <source>
        <dbReference type="EMBL" id="EEH14946.1"/>
    </source>
</evidence>
<name>C0G4V1_9HYPH</name>
<dbReference type="EMBL" id="ACJD01000002">
    <property type="protein sequence ID" value="EEH14946.1"/>
    <property type="molecule type" value="Genomic_DNA"/>
</dbReference>
<gene>
    <name evidence="1" type="ORF">BCETI_2000026</name>
</gene>
<organism evidence="1 2">
    <name type="scientific">Brucella ceti str. Cudo</name>
    <dbReference type="NCBI Taxonomy" id="595497"/>
    <lineage>
        <taxon>Bacteria</taxon>
        <taxon>Pseudomonadati</taxon>
        <taxon>Pseudomonadota</taxon>
        <taxon>Alphaproteobacteria</taxon>
        <taxon>Hyphomicrobiales</taxon>
        <taxon>Brucellaceae</taxon>
        <taxon>Brucella/Ochrobactrum group</taxon>
        <taxon>Brucella</taxon>
    </lineage>
</organism>
<comment type="caution">
    <text evidence="1">The sequence shown here is derived from an EMBL/GenBank/DDBJ whole genome shotgun (WGS) entry which is preliminary data.</text>
</comment>
<evidence type="ECO:0008006" key="3">
    <source>
        <dbReference type="Google" id="ProtNLM"/>
    </source>
</evidence>
<proteinExistence type="predicted"/>
<reference evidence="1 2" key="1">
    <citation type="submission" date="2009-03" db="EMBL/GenBank/DDBJ databases">
        <authorList>
            <person name="Setubal J.C."/>
            <person name="Boyle S."/>
            <person name="Crasta O.R."/>
            <person name="Gillespie J.J."/>
            <person name="Kenyon R.W."/>
            <person name="Lu J."/>
            <person name="Mane S."/>
            <person name="Nagrani S."/>
            <person name="Shallom J.M."/>
            <person name="Shallom S."/>
            <person name="Shukla M."/>
            <person name="Snyder E.E."/>
            <person name="Sobral B.W."/>
            <person name="Wattam A.R."/>
            <person name="Will R."/>
            <person name="Williams K."/>
            <person name="Yoo H."/>
            <person name="Bruce D.H."/>
            <person name="Detter C."/>
            <person name="Munk C."/>
            <person name="Brettin T.S."/>
            <person name="Ficht T."/>
        </authorList>
    </citation>
    <scope>NUCLEOTIDE SEQUENCE [LARGE SCALE GENOMIC DNA]</scope>
    <source>
        <strain evidence="1 2">Cudo</strain>
    </source>
</reference>